<proteinExistence type="predicted"/>
<evidence type="ECO:0000256" key="1">
    <source>
        <dbReference type="SAM" id="SignalP"/>
    </source>
</evidence>
<organism evidence="2 3">
    <name type="scientific">Cynara cardunculus var. scolymus</name>
    <name type="common">Globe artichoke</name>
    <name type="synonym">Cynara scolymus</name>
    <dbReference type="NCBI Taxonomy" id="59895"/>
    <lineage>
        <taxon>Eukaryota</taxon>
        <taxon>Viridiplantae</taxon>
        <taxon>Streptophyta</taxon>
        <taxon>Embryophyta</taxon>
        <taxon>Tracheophyta</taxon>
        <taxon>Spermatophyta</taxon>
        <taxon>Magnoliopsida</taxon>
        <taxon>eudicotyledons</taxon>
        <taxon>Gunneridae</taxon>
        <taxon>Pentapetalae</taxon>
        <taxon>asterids</taxon>
        <taxon>campanulids</taxon>
        <taxon>Asterales</taxon>
        <taxon>Asteraceae</taxon>
        <taxon>Carduoideae</taxon>
        <taxon>Cardueae</taxon>
        <taxon>Carduinae</taxon>
        <taxon>Cynara</taxon>
    </lineage>
</organism>
<dbReference type="AlphaFoldDB" id="A0A103YLE8"/>
<name>A0A103YLE8_CYNCS</name>
<feature type="signal peptide" evidence="1">
    <location>
        <begin position="1"/>
        <end position="15"/>
    </location>
</feature>
<reference evidence="2 3" key="1">
    <citation type="journal article" date="2016" name="Sci. Rep.">
        <title>The genome sequence of the outbreeding globe artichoke constructed de novo incorporating a phase-aware low-pass sequencing strategy of F1 progeny.</title>
        <authorList>
            <person name="Scaglione D."/>
            <person name="Reyes-Chin-Wo S."/>
            <person name="Acquadro A."/>
            <person name="Froenicke L."/>
            <person name="Portis E."/>
            <person name="Beitel C."/>
            <person name="Tirone M."/>
            <person name="Mauro R."/>
            <person name="Lo Monaco A."/>
            <person name="Mauromicale G."/>
            <person name="Faccioli P."/>
            <person name="Cattivelli L."/>
            <person name="Rieseberg L."/>
            <person name="Michelmore R."/>
            <person name="Lanteri S."/>
        </authorList>
    </citation>
    <scope>NUCLEOTIDE SEQUENCE [LARGE SCALE GENOMIC DNA]</scope>
    <source>
        <strain evidence="2">2C</strain>
    </source>
</reference>
<dbReference type="EMBL" id="LEKV01000513">
    <property type="protein sequence ID" value="KVI11269.1"/>
    <property type="molecule type" value="Genomic_DNA"/>
</dbReference>
<sequence length="40" mass="4310">MWSALAFWIVQSLAGFCDRGGTRPASVDIVCLVRVRAISG</sequence>
<accession>A0A103YLE8</accession>
<protein>
    <submittedName>
        <fullName evidence="2">Uncharacterized protein</fullName>
    </submittedName>
</protein>
<evidence type="ECO:0000313" key="2">
    <source>
        <dbReference type="EMBL" id="KVI11269.1"/>
    </source>
</evidence>
<keyword evidence="3" id="KW-1185">Reference proteome</keyword>
<gene>
    <name evidence="2" type="ORF">Ccrd_010322</name>
</gene>
<dbReference type="Proteomes" id="UP000243975">
    <property type="component" value="Unassembled WGS sequence"/>
</dbReference>
<dbReference type="Gramene" id="KVI11269">
    <property type="protein sequence ID" value="KVI11269"/>
    <property type="gene ID" value="Ccrd_010322"/>
</dbReference>
<comment type="caution">
    <text evidence="2">The sequence shown here is derived from an EMBL/GenBank/DDBJ whole genome shotgun (WGS) entry which is preliminary data.</text>
</comment>
<evidence type="ECO:0000313" key="3">
    <source>
        <dbReference type="Proteomes" id="UP000243975"/>
    </source>
</evidence>
<keyword evidence="1" id="KW-0732">Signal</keyword>
<feature type="chain" id="PRO_5012700961" evidence="1">
    <location>
        <begin position="16"/>
        <end position="40"/>
    </location>
</feature>